<keyword evidence="1" id="KW-0378">Hydrolase</keyword>
<dbReference type="InterPro" id="IPR001650">
    <property type="entry name" value="Helicase_C-like"/>
</dbReference>
<dbReference type="InterPro" id="IPR000330">
    <property type="entry name" value="SNF2_N"/>
</dbReference>
<evidence type="ECO:0000313" key="5">
    <source>
        <dbReference type="Proteomes" id="UP000694941"/>
    </source>
</evidence>
<dbReference type="Pfam" id="PF00176">
    <property type="entry name" value="SNF2-rel_dom"/>
    <property type="match status" value="1"/>
</dbReference>
<keyword evidence="5" id="KW-1185">Reference proteome</keyword>
<dbReference type="InterPro" id="IPR027417">
    <property type="entry name" value="P-loop_NTPase"/>
</dbReference>
<feature type="compositionally biased region" description="Basic and acidic residues" evidence="2">
    <location>
        <begin position="87"/>
        <end position="99"/>
    </location>
</feature>
<organism evidence="5 6">
    <name type="scientific">Limulus polyphemus</name>
    <name type="common">Atlantic horseshoe crab</name>
    <dbReference type="NCBI Taxonomy" id="6850"/>
    <lineage>
        <taxon>Eukaryota</taxon>
        <taxon>Metazoa</taxon>
        <taxon>Ecdysozoa</taxon>
        <taxon>Arthropoda</taxon>
        <taxon>Chelicerata</taxon>
        <taxon>Merostomata</taxon>
        <taxon>Xiphosura</taxon>
        <taxon>Limulidae</taxon>
        <taxon>Limulus</taxon>
    </lineage>
</organism>
<dbReference type="PROSITE" id="PS51194">
    <property type="entry name" value="HELICASE_CTER"/>
    <property type="match status" value="1"/>
</dbReference>
<proteinExistence type="predicted"/>
<dbReference type="InterPro" id="IPR014001">
    <property type="entry name" value="Helicase_ATP-bd"/>
</dbReference>
<dbReference type="Gene3D" id="3.40.50.10810">
    <property type="entry name" value="Tandem AAA-ATPase domain"/>
    <property type="match status" value="1"/>
</dbReference>
<protein>
    <submittedName>
        <fullName evidence="6">Lymphoid-specific helicase-like</fullName>
    </submittedName>
</protein>
<sequence>MDKKHKEQCFKRLLHLLDRSSFYAQFLLNKMENQQKDERKKQEMNAQQREKQKIKVLQQKSENHGEMKRTTRLAISNIQDIENPITLRKDDSKDETSRERGRRRKRKENELDSQDSQGKHSVKNMSEKGSKRRREEKEDISLADVLDKEDLTKRAQTHNLDGSTEKELAKPAKPDRFSRLFEGKAVSDRQPELFSGGVMRQYQLEGFEWLKVLYENGVNGILADEMGLGKTIQCIALIAHLIAMGVPGPFFICAPLSTLPNWITEFHRFAPLVPVILYHGAPEERAVLRKKIGKSNIVVGKIVHAVVLTSYEITIRDRTFLQNFEWRYIIVDEGHRMKNSQCRLVRELKKYRSVNRLLLTGTPLQNNLSELWSLLNFLLPEIFDDLQVFESWFDISSLMKEGVDEEIVAQEQEKQIIATMHQILSPFLLRRTKADVDLMLPPKKELIVYASLSALQKKFYESTVNKTIQGILVKPQEEEEDIEFDDKGRPKRNCKRKVDYGDMKNMNFEKMLRGEYEDTDDDSSNTSSTISVQKPVKTSVVSLKMQNILMQLRKICNHPYLLEYPLDPLTQNFKIDDELVNVCGKMSLMDSLLKELKKRGHKVLLFSQMTTMLDILQDYCYLRNLKFARLDGSMSVTDRQEQIQNFNEDPDIFVFLLSTRAGGLGINLTAADTVIIYDSDWNPQCDLQAQDRCHRIGQTKPVVVYRLVTANTIDQKIVERAAAKRKLEKMIIHKGKFTTGCNAFMKSNQPIRAKELLELLQSKDHEGVVKFSDGMKFSSEELDLLLNRSDMINRSQEKNCLNEVKSLFKVIDIQGTVNTNIN</sequence>
<dbReference type="Proteomes" id="UP000694941">
    <property type="component" value="Unplaced"/>
</dbReference>
<dbReference type="CDD" id="cd18793">
    <property type="entry name" value="SF2_C_SNF"/>
    <property type="match status" value="1"/>
</dbReference>
<dbReference type="PANTHER" id="PTHR47161:SF1">
    <property type="entry name" value="LYMPHOID-SPECIFIC HELICASE"/>
    <property type="match status" value="1"/>
</dbReference>
<feature type="compositionally biased region" description="Basic and acidic residues" evidence="2">
    <location>
        <begin position="125"/>
        <end position="153"/>
    </location>
</feature>
<dbReference type="Pfam" id="PF00271">
    <property type="entry name" value="Helicase_C"/>
    <property type="match status" value="1"/>
</dbReference>
<evidence type="ECO:0000259" key="4">
    <source>
        <dbReference type="PROSITE" id="PS51194"/>
    </source>
</evidence>
<evidence type="ECO:0000256" key="1">
    <source>
        <dbReference type="ARBA" id="ARBA00022801"/>
    </source>
</evidence>
<feature type="domain" description="Helicase C-terminal" evidence="4">
    <location>
        <begin position="588"/>
        <end position="738"/>
    </location>
</feature>
<evidence type="ECO:0000256" key="2">
    <source>
        <dbReference type="SAM" id="MobiDB-lite"/>
    </source>
</evidence>
<dbReference type="PANTHER" id="PTHR47161">
    <property type="entry name" value="LYMPHOID-SPECIFIC HELICASE"/>
    <property type="match status" value="1"/>
</dbReference>
<accession>A0ABM1TFM2</accession>
<name>A0ABM1TFM2_LIMPO</name>
<reference evidence="6" key="1">
    <citation type="submission" date="2025-08" db="UniProtKB">
        <authorList>
            <consortium name="RefSeq"/>
        </authorList>
    </citation>
    <scope>IDENTIFICATION</scope>
    <source>
        <tissue evidence="6">Muscle</tissue>
    </source>
</reference>
<dbReference type="PROSITE" id="PS51192">
    <property type="entry name" value="HELICASE_ATP_BIND_1"/>
    <property type="match status" value="1"/>
</dbReference>
<dbReference type="SMART" id="SM00490">
    <property type="entry name" value="HELICc"/>
    <property type="match status" value="1"/>
</dbReference>
<dbReference type="SMART" id="SM00487">
    <property type="entry name" value="DEXDc"/>
    <property type="match status" value="1"/>
</dbReference>
<evidence type="ECO:0000259" key="3">
    <source>
        <dbReference type="PROSITE" id="PS51192"/>
    </source>
</evidence>
<feature type="region of interest" description="Disordered" evidence="2">
    <location>
        <begin position="34"/>
        <end position="171"/>
    </location>
</feature>
<feature type="domain" description="Helicase ATP-binding" evidence="3">
    <location>
        <begin position="211"/>
        <end position="381"/>
    </location>
</feature>
<dbReference type="SUPFAM" id="SSF52540">
    <property type="entry name" value="P-loop containing nucleoside triphosphate hydrolases"/>
    <property type="match status" value="2"/>
</dbReference>
<feature type="compositionally biased region" description="Basic and acidic residues" evidence="2">
    <location>
        <begin position="34"/>
        <end position="53"/>
    </location>
</feature>
<dbReference type="Gene3D" id="3.40.50.300">
    <property type="entry name" value="P-loop containing nucleotide triphosphate hydrolases"/>
    <property type="match status" value="1"/>
</dbReference>
<dbReference type="InterPro" id="IPR038718">
    <property type="entry name" value="SNF2-like_sf"/>
</dbReference>
<dbReference type="InterPro" id="IPR049730">
    <property type="entry name" value="SNF2/RAD54-like_C"/>
</dbReference>
<dbReference type="GeneID" id="106470365"/>
<evidence type="ECO:0000313" key="6">
    <source>
        <dbReference type="RefSeq" id="XP_022254678.1"/>
    </source>
</evidence>
<dbReference type="RefSeq" id="XP_022254678.1">
    <property type="nucleotide sequence ID" value="XM_022398970.1"/>
</dbReference>
<gene>
    <name evidence="6" type="primary">LOC106470365</name>
</gene>